<organism evidence="1 2">
    <name type="scientific">Acer negundo</name>
    <name type="common">Box elder</name>
    <dbReference type="NCBI Taxonomy" id="4023"/>
    <lineage>
        <taxon>Eukaryota</taxon>
        <taxon>Viridiplantae</taxon>
        <taxon>Streptophyta</taxon>
        <taxon>Embryophyta</taxon>
        <taxon>Tracheophyta</taxon>
        <taxon>Spermatophyta</taxon>
        <taxon>Magnoliopsida</taxon>
        <taxon>eudicotyledons</taxon>
        <taxon>Gunneridae</taxon>
        <taxon>Pentapetalae</taxon>
        <taxon>rosids</taxon>
        <taxon>malvids</taxon>
        <taxon>Sapindales</taxon>
        <taxon>Sapindaceae</taxon>
        <taxon>Hippocastanoideae</taxon>
        <taxon>Acereae</taxon>
        <taxon>Acer</taxon>
    </lineage>
</organism>
<sequence length="73" mass="7953">MCDIYAPTVGAHFLLEASLLRGRRRGVLVTGVLQNSYAHDGGQIEVDTIVEWSKKYVVDYTAANGAVDGRDNV</sequence>
<dbReference type="EMBL" id="JAJSOW010000104">
    <property type="protein sequence ID" value="KAI9169991.1"/>
    <property type="molecule type" value="Genomic_DNA"/>
</dbReference>
<gene>
    <name evidence="1" type="ORF">LWI28_020738</name>
</gene>
<evidence type="ECO:0000313" key="1">
    <source>
        <dbReference type="EMBL" id="KAI9169991.1"/>
    </source>
</evidence>
<protein>
    <submittedName>
        <fullName evidence="1">Uncharacterized protein</fullName>
    </submittedName>
</protein>
<comment type="caution">
    <text evidence="1">The sequence shown here is derived from an EMBL/GenBank/DDBJ whole genome shotgun (WGS) entry which is preliminary data.</text>
</comment>
<keyword evidence="2" id="KW-1185">Reference proteome</keyword>
<dbReference type="AlphaFoldDB" id="A0AAD5IND1"/>
<reference evidence="1" key="2">
    <citation type="submission" date="2023-02" db="EMBL/GenBank/DDBJ databases">
        <authorList>
            <person name="Swenson N.G."/>
            <person name="Wegrzyn J.L."/>
            <person name="Mcevoy S.L."/>
        </authorList>
    </citation>
    <scope>NUCLEOTIDE SEQUENCE</scope>
    <source>
        <strain evidence="1">91603</strain>
        <tissue evidence="1">Leaf</tissue>
    </source>
</reference>
<reference evidence="1" key="1">
    <citation type="journal article" date="2022" name="Plant J.">
        <title>Strategies of tolerance reflected in two North American maple genomes.</title>
        <authorList>
            <person name="McEvoy S.L."/>
            <person name="Sezen U.U."/>
            <person name="Trouern-Trend A."/>
            <person name="McMahon S.M."/>
            <person name="Schaberg P.G."/>
            <person name="Yang J."/>
            <person name="Wegrzyn J.L."/>
            <person name="Swenson N.G."/>
        </authorList>
    </citation>
    <scope>NUCLEOTIDE SEQUENCE</scope>
    <source>
        <strain evidence="1">91603</strain>
    </source>
</reference>
<proteinExistence type="predicted"/>
<evidence type="ECO:0000313" key="2">
    <source>
        <dbReference type="Proteomes" id="UP001064489"/>
    </source>
</evidence>
<name>A0AAD5IND1_ACENE</name>
<accession>A0AAD5IND1</accession>
<dbReference type="Proteomes" id="UP001064489">
    <property type="component" value="Chromosome 7"/>
</dbReference>